<evidence type="ECO:0000256" key="16">
    <source>
        <dbReference type="ARBA" id="ARBA00023212"/>
    </source>
</evidence>
<comment type="catalytic activity">
    <reaction evidence="20">
        <text>L-seryl-[protein] + ATP = O-phospho-L-seryl-[protein] + ADP + H(+)</text>
        <dbReference type="Rhea" id="RHEA:17989"/>
        <dbReference type="Rhea" id="RHEA-COMP:9863"/>
        <dbReference type="Rhea" id="RHEA-COMP:11604"/>
        <dbReference type="ChEBI" id="CHEBI:15378"/>
        <dbReference type="ChEBI" id="CHEBI:29999"/>
        <dbReference type="ChEBI" id="CHEBI:30616"/>
        <dbReference type="ChEBI" id="CHEBI:83421"/>
        <dbReference type="ChEBI" id="CHEBI:456216"/>
        <dbReference type="EC" id="2.7.11.22"/>
    </reaction>
</comment>
<dbReference type="EC" id="2.7.11.22" evidence="4"/>
<keyword evidence="6" id="KW-0723">Serine/threonine-protein kinase</keyword>
<feature type="domain" description="Protein kinase" evidence="21">
    <location>
        <begin position="4"/>
        <end position="244"/>
    </location>
</feature>
<evidence type="ECO:0000256" key="2">
    <source>
        <dbReference type="ARBA" id="ARBA00004123"/>
    </source>
</evidence>
<keyword evidence="17" id="KW-0539">Nucleus</keyword>
<dbReference type="InterPro" id="IPR011009">
    <property type="entry name" value="Kinase-like_dom_sf"/>
</dbReference>
<dbReference type="InterPro" id="IPR050108">
    <property type="entry name" value="CDK"/>
</dbReference>
<comment type="cofactor">
    <cofactor evidence="1">
        <name>Mg(2+)</name>
        <dbReference type="ChEBI" id="CHEBI:18420"/>
    </cofactor>
</comment>
<evidence type="ECO:0000256" key="3">
    <source>
        <dbReference type="ARBA" id="ARBA00004300"/>
    </source>
</evidence>
<evidence type="ECO:0000256" key="13">
    <source>
        <dbReference type="ARBA" id="ARBA00022777"/>
    </source>
</evidence>
<protein>
    <recommendedName>
        <fullName evidence="4">cyclin-dependent kinase</fullName>
        <ecNumber evidence="4">2.7.11.22</ecNumber>
    </recommendedName>
</protein>
<organism evidence="22 23">
    <name type="scientific">Rangifer tarandus platyrhynchus</name>
    <name type="common">Svalbard reindeer</name>
    <dbReference type="NCBI Taxonomy" id="3082113"/>
    <lineage>
        <taxon>Eukaryota</taxon>
        <taxon>Metazoa</taxon>
        <taxon>Chordata</taxon>
        <taxon>Craniata</taxon>
        <taxon>Vertebrata</taxon>
        <taxon>Euteleostomi</taxon>
        <taxon>Mammalia</taxon>
        <taxon>Eutheria</taxon>
        <taxon>Laurasiatheria</taxon>
        <taxon>Artiodactyla</taxon>
        <taxon>Ruminantia</taxon>
        <taxon>Pecora</taxon>
        <taxon>Cervidae</taxon>
        <taxon>Odocoileinae</taxon>
        <taxon>Rangifer</taxon>
    </lineage>
</organism>
<evidence type="ECO:0000256" key="19">
    <source>
        <dbReference type="ARBA" id="ARBA00047811"/>
    </source>
</evidence>
<keyword evidence="13" id="KW-0418">Kinase</keyword>
<keyword evidence="12" id="KW-0498">Mitosis</keyword>
<comment type="subcellular location">
    <subcellularLocation>
        <location evidence="3">Cytoplasm</location>
        <location evidence="3">Cytoskeleton</location>
        <location evidence="3">Microtubule organizing center</location>
        <location evidence="3">Centrosome</location>
    </subcellularLocation>
    <subcellularLocation>
        <location evidence="2">Nucleus</location>
    </subcellularLocation>
</comment>
<keyword evidence="7" id="KW-0597">Phosphoprotein</keyword>
<evidence type="ECO:0000256" key="6">
    <source>
        <dbReference type="ARBA" id="ARBA00022527"/>
    </source>
</evidence>
<evidence type="ECO:0000256" key="1">
    <source>
        <dbReference type="ARBA" id="ARBA00001946"/>
    </source>
</evidence>
<evidence type="ECO:0000256" key="18">
    <source>
        <dbReference type="ARBA" id="ARBA00023306"/>
    </source>
</evidence>
<keyword evidence="8" id="KW-0132">Cell division</keyword>
<dbReference type="InterPro" id="IPR000719">
    <property type="entry name" value="Prot_kinase_dom"/>
</dbReference>
<dbReference type="PROSITE" id="PS50011">
    <property type="entry name" value="PROTEIN_KINASE_DOM"/>
    <property type="match status" value="1"/>
</dbReference>
<keyword evidence="15" id="KW-0460">Magnesium</keyword>
<evidence type="ECO:0000256" key="11">
    <source>
        <dbReference type="ARBA" id="ARBA00022741"/>
    </source>
</evidence>
<dbReference type="PANTHER" id="PTHR24056">
    <property type="entry name" value="CELL DIVISION PROTEIN KINASE"/>
    <property type="match status" value="1"/>
</dbReference>
<comment type="catalytic activity">
    <reaction evidence="19">
        <text>L-threonyl-[protein] + ATP = O-phospho-L-threonyl-[protein] + ADP + H(+)</text>
        <dbReference type="Rhea" id="RHEA:46608"/>
        <dbReference type="Rhea" id="RHEA-COMP:11060"/>
        <dbReference type="Rhea" id="RHEA-COMP:11605"/>
        <dbReference type="ChEBI" id="CHEBI:15378"/>
        <dbReference type="ChEBI" id="CHEBI:30013"/>
        <dbReference type="ChEBI" id="CHEBI:30616"/>
        <dbReference type="ChEBI" id="CHEBI:61977"/>
        <dbReference type="ChEBI" id="CHEBI:456216"/>
        <dbReference type="EC" id="2.7.11.22"/>
    </reaction>
</comment>
<dbReference type="Gene3D" id="1.10.510.10">
    <property type="entry name" value="Transferase(Phosphotransferase) domain 1"/>
    <property type="match status" value="2"/>
</dbReference>
<accession>A0ABN8Z2A4</accession>
<evidence type="ECO:0000259" key="21">
    <source>
        <dbReference type="PROSITE" id="PS50011"/>
    </source>
</evidence>
<evidence type="ECO:0000313" key="22">
    <source>
        <dbReference type="EMBL" id="CAI9167972.1"/>
    </source>
</evidence>
<dbReference type="Proteomes" id="UP001176941">
    <property type="component" value="Chromosome 27"/>
</dbReference>
<keyword evidence="5" id="KW-0963">Cytoplasm</keyword>
<keyword evidence="18" id="KW-0131">Cell cycle</keyword>
<evidence type="ECO:0000256" key="20">
    <source>
        <dbReference type="ARBA" id="ARBA00048367"/>
    </source>
</evidence>
<evidence type="ECO:0000256" key="14">
    <source>
        <dbReference type="ARBA" id="ARBA00022840"/>
    </source>
</evidence>
<evidence type="ECO:0000256" key="7">
    <source>
        <dbReference type="ARBA" id="ARBA00022553"/>
    </source>
</evidence>
<keyword evidence="16" id="KW-0206">Cytoskeleton</keyword>
<keyword evidence="11" id="KW-0547">Nucleotide-binding</keyword>
<dbReference type="SMART" id="SM00220">
    <property type="entry name" value="S_TKc"/>
    <property type="match status" value="1"/>
</dbReference>
<keyword evidence="10" id="KW-0479">Metal-binding</keyword>
<dbReference type="SUPFAM" id="SSF56112">
    <property type="entry name" value="Protein kinase-like (PK-like)"/>
    <property type="match status" value="1"/>
</dbReference>
<evidence type="ECO:0000256" key="9">
    <source>
        <dbReference type="ARBA" id="ARBA00022679"/>
    </source>
</evidence>
<dbReference type="PANTHER" id="PTHR24056:SF521">
    <property type="entry name" value="CYCLIN-DEPENDENT KINASE 2"/>
    <property type="match status" value="1"/>
</dbReference>
<evidence type="ECO:0000256" key="8">
    <source>
        <dbReference type="ARBA" id="ARBA00022618"/>
    </source>
</evidence>
<evidence type="ECO:0000256" key="17">
    <source>
        <dbReference type="ARBA" id="ARBA00023242"/>
    </source>
</evidence>
<gene>
    <name evidence="22" type="ORF">MRATA1EN1_LOCUS16934</name>
</gene>
<dbReference type="EMBL" id="OX459963">
    <property type="protein sequence ID" value="CAI9167972.1"/>
    <property type="molecule type" value="Genomic_DNA"/>
</dbReference>
<evidence type="ECO:0000256" key="12">
    <source>
        <dbReference type="ARBA" id="ARBA00022776"/>
    </source>
</evidence>
<keyword evidence="9" id="KW-0808">Transferase</keyword>
<evidence type="ECO:0000256" key="5">
    <source>
        <dbReference type="ARBA" id="ARBA00022490"/>
    </source>
</evidence>
<proteinExistence type="predicted"/>
<evidence type="ECO:0000256" key="10">
    <source>
        <dbReference type="ARBA" id="ARBA00022723"/>
    </source>
</evidence>
<reference evidence="22" key="1">
    <citation type="submission" date="2023-04" db="EMBL/GenBank/DDBJ databases">
        <authorList>
            <consortium name="ELIXIR-Norway"/>
        </authorList>
    </citation>
    <scope>NUCLEOTIDE SEQUENCE [LARGE SCALE GENOMIC DNA]</scope>
</reference>
<dbReference type="Gene3D" id="3.30.200.20">
    <property type="entry name" value="Phosphorylase Kinase, domain 1"/>
    <property type="match status" value="1"/>
</dbReference>
<keyword evidence="14" id="KW-0067">ATP-binding</keyword>
<evidence type="ECO:0000256" key="15">
    <source>
        <dbReference type="ARBA" id="ARBA00022842"/>
    </source>
</evidence>
<evidence type="ECO:0000256" key="4">
    <source>
        <dbReference type="ARBA" id="ARBA00012425"/>
    </source>
</evidence>
<sequence>MENFQKVEKIREGTYRVVYKAKSKLTGEVVALKKILLDTETEGVCTQYCSRSFITPILSNCWMSFTQKTNSTWFLSFCTRISVHGRLCAHWHSSSPHKELLVPAAPGPSFLPLLSGPAPNLQPQNLLINADGSIKLADLGLARAFGVPVRTYTDEMVTRQALFPGDSEIDQLYRIFRTLESPDEVVWPGVTSMLDYKPSFPKWARQDFSSVVPDEDGWSLLPQMLHYDPNKRISARAALAHPFFQDVTKPVPHLRL</sequence>
<name>A0ABN8Z2A4_RANTA</name>
<keyword evidence="23" id="KW-1185">Reference proteome</keyword>
<evidence type="ECO:0000313" key="23">
    <source>
        <dbReference type="Proteomes" id="UP001176941"/>
    </source>
</evidence>